<gene>
    <name evidence="7" type="ORF">CLV40_105146</name>
</gene>
<dbReference type="InterPro" id="IPR036390">
    <property type="entry name" value="WH_DNA-bd_sf"/>
</dbReference>
<dbReference type="InterPro" id="IPR036388">
    <property type="entry name" value="WH-like_DNA-bd_sf"/>
</dbReference>
<dbReference type="PROSITE" id="PS50949">
    <property type="entry name" value="HTH_GNTR"/>
    <property type="match status" value="1"/>
</dbReference>
<keyword evidence="2" id="KW-0663">Pyridoxal phosphate</keyword>
<evidence type="ECO:0000256" key="3">
    <source>
        <dbReference type="ARBA" id="ARBA00023015"/>
    </source>
</evidence>
<dbReference type="SMART" id="SM00345">
    <property type="entry name" value="HTH_GNTR"/>
    <property type="match status" value="1"/>
</dbReference>
<evidence type="ECO:0000259" key="6">
    <source>
        <dbReference type="PROSITE" id="PS50949"/>
    </source>
</evidence>
<keyword evidence="8" id="KW-1185">Reference proteome</keyword>
<keyword evidence="3" id="KW-0805">Transcription regulation</keyword>
<organism evidence="7 8">
    <name type="scientific">Actinokineospora auranticolor</name>
    <dbReference type="NCBI Taxonomy" id="155976"/>
    <lineage>
        <taxon>Bacteria</taxon>
        <taxon>Bacillati</taxon>
        <taxon>Actinomycetota</taxon>
        <taxon>Actinomycetes</taxon>
        <taxon>Pseudonocardiales</taxon>
        <taxon>Pseudonocardiaceae</taxon>
        <taxon>Actinokineospora</taxon>
    </lineage>
</organism>
<dbReference type="CDD" id="cd07377">
    <property type="entry name" value="WHTH_GntR"/>
    <property type="match status" value="1"/>
</dbReference>
<dbReference type="AlphaFoldDB" id="A0A2S6GTB5"/>
<evidence type="ECO:0000313" key="8">
    <source>
        <dbReference type="Proteomes" id="UP000239203"/>
    </source>
</evidence>
<keyword evidence="5" id="KW-0804">Transcription</keyword>
<dbReference type="GO" id="GO:0003677">
    <property type="term" value="F:DNA binding"/>
    <property type="evidence" value="ECO:0007669"/>
    <property type="project" value="UniProtKB-KW"/>
</dbReference>
<dbReference type="GO" id="GO:0030170">
    <property type="term" value="F:pyridoxal phosphate binding"/>
    <property type="evidence" value="ECO:0007669"/>
    <property type="project" value="InterPro"/>
</dbReference>
<protein>
    <submittedName>
        <fullName evidence="7">DNA-binding transcriptional MocR family regulator</fullName>
    </submittedName>
</protein>
<dbReference type="GO" id="GO:0003700">
    <property type="term" value="F:DNA-binding transcription factor activity"/>
    <property type="evidence" value="ECO:0007669"/>
    <property type="project" value="InterPro"/>
</dbReference>
<sequence length="500" mass="53387">MTVPCTVEIMDRLADANSLVELLGDWTTAGGPLYRKLAGAVARSIEVGDLPAGERLPSERDLAKLLTVSRATVVAAYDELRGKGLVDSVRGSGTRVSARPRLNGTGADGRVPGGRATSIFQRLVDGPGSIISLALAVEPAAPELLAAYRDLADGELADLMADVGYHPRGYPPLRHAVSEHYTAAGLPTDPDQVLVTTGAQQVIGLVAQMYLRPGCTVVVESPSWPGCLDVFRAAGARLVGVPLDDEGVRPDRLATVFAEERPVLTYLMPTFHNPTGTLMSASRRRRVAELAARFNVPVLEDNAYSGFHGGDAPAPPIGAYARGNAEILTVGSMAKGVWGGLRIGWVRGPAAIVDRLARYKVRADLGSPVLDQALSARLLPRLNEIAAARGEVLRARLEHLQALLAENLPQWRWRSPDGGSALWVALPGTSAQIFAQVALRHGVEVVPGSATDPSGAHDDHIRLPFTFRTDTITELVRRLARAWADLQRHGPVTDTNKPVI</sequence>
<dbReference type="Gene3D" id="3.40.640.10">
    <property type="entry name" value="Type I PLP-dependent aspartate aminotransferase-like (Major domain)"/>
    <property type="match status" value="1"/>
</dbReference>
<name>A0A2S6GTB5_9PSEU</name>
<dbReference type="InterPro" id="IPR004839">
    <property type="entry name" value="Aminotransferase_I/II_large"/>
</dbReference>
<accession>A0A2S6GTB5</accession>
<feature type="domain" description="HTH gntR-type" evidence="6">
    <location>
        <begin position="31"/>
        <end position="99"/>
    </location>
</feature>
<dbReference type="SUPFAM" id="SSF53383">
    <property type="entry name" value="PLP-dependent transferases"/>
    <property type="match status" value="1"/>
</dbReference>
<dbReference type="InterPro" id="IPR051446">
    <property type="entry name" value="HTH_trans_reg/aminotransferase"/>
</dbReference>
<dbReference type="PANTHER" id="PTHR46577">
    <property type="entry name" value="HTH-TYPE TRANSCRIPTIONAL REGULATORY PROTEIN GABR"/>
    <property type="match status" value="1"/>
</dbReference>
<evidence type="ECO:0000256" key="2">
    <source>
        <dbReference type="ARBA" id="ARBA00022898"/>
    </source>
</evidence>
<dbReference type="InterPro" id="IPR015424">
    <property type="entry name" value="PyrdxlP-dep_Trfase"/>
</dbReference>
<evidence type="ECO:0000256" key="4">
    <source>
        <dbReference type="ARBA" id="ARBA00023125"/>
    </source>
</evidence>
<comment type="caution">
    <text evidence="7">The sequence shown here is derived from an EMBL/GenBank/DDBJ whole genome shotgun (WGS) entry which is preliminary data.</text>
</comment>
<dbReference type="SUPFAM" id="SSF46785">
    <property type="entry name" value="Winged helix' DNA-binding domain"/>
    <property type="match status" value="1"/>
</dbReference>
<dbReference type="PANTHER" id="PTHR46577:SF1">
    <property type="entry name" value="HTH-TYPE TRANSCRIPTIONAL REGULATORY PROTEIN GABR"/>
    <property type="match status" value="1"/>
</dbReference>
<dbReference type="Pfam" id="PF00392">
    <property type="entry name" value="GntR"/>
    <property type="match status" value="1"/>
</dbReference>
<dbReference type="EMBL" id="PTIX01000005">
    <property type="protein sequence ID" value="PPK68423.1"/>
    <property type="molecule type" value="Genomic_DNA"/>
</dbReference>
<comment type="similarity">
    <text evidence="1">In the C-terminal section; belongs to the class-I pyridoxal-phosphate-dependent aminotransferase family.</text>
</comment>
<proteinExistence type="inferred from homology"/>
<evidence type="ECO:0000313" key="7">
    <source>
        <dbReference type="EMBL" id="PPK68423.1"/>
    </source>
</evidence>
<dbReference type="Gene3D" id="3.90.1150.10">
    <property type="entry name" value="Aspartate Aminotransferase, domain 1"/>
    <property type="match status" value="1"/>
</dbReference>
<dbReference type="PRINTS" id="PR00035">
    <property type="entry name" value="HTHGNTR"/>
</dbReference>
<dbReference type="InterPro" id="IPR015422">
    <property type="entry name" value="PyrdxlP-dep_Trfase_small"/>
</dbReference>
<dbReference type="Proteomes" id="UP000239203">
    <property type="component" value="Unassembled WGS sequence"/>
</dbReference>
<dbReference type="InterPro" id="IPR000524">
    <property type="entry name" value="Tscrpt_reg_HTH_GntR"/>
</dbReference>
<evidence type="ECO:0000256" key="1">
    <source>
        <dbReference type="ARBA" id="ARBA00005384"/>
    </source>
</evidence>
<evidence type="ECO:0000256" key="5">
    <source>
        <dbReference type="ARBA" id="ARBA00023163"/>
    </source>
</evidence>
<dbReference type="InterPro" id="IPR015421">
    <property type="entry name" value="PyrdxlP-dep_Trfase_major"/>
</dbReference>
<dbReference type="CDD" id="cd00609">
    <property type="entry name" value="AAT_like"/>
    <property type="match status" value="1"/>
</dbReference>
<reference evidence="7 8" key="1">
    <citation type="submission" date="2018-02" db="EMBL/GenBank/DDBJ databases">
        <title>Genomic Encyclopedia of Archaeal and Bacterial Type Strains, Phase II (KMG-II): from individual species to whole genera.</title>
        <authorList>
            <person name="Goeker M."/>
        </authorList>
    </citation>
    <scope>NUCLEOTIDE SEQUENCE [LARGE SCALE GENOMIC DNA]</scope>
    <source>
        <strain evidence="7 8">YU 961-1</strain>
    </source>
</reference>
<dbReference type="Gene3D" id="1.10.10.10">
    <property type="entry name" value="Winged helix-like DNA-binding domain superfamily/Winged helix DNA-binding domain"/>
    <property type="match status" value="1"/>
</dbReference>
<keyword evidence="4 7" id="KW-0238">DNA-binding</keyword>
<dbReference type="Pfam" id="PF00155">
    <property type="entry name" value="Aminotran_1_2"/>
    <property type="match status" value="1"/>
</dbReference>